<dbReference type="InterPro" id="IPR035919">
    <property type="entry name" value="EAL_sf"/>
</dbReference>
<dbReference type="InterPro" id="IPR013976">
    <property type="entry name" value="HDOD"/>
</dbReference>
<dbReference type="InterPro" id="IPR014408">
    <property type="entry name" value="dGMP_Pdiesterase_EAL/HD-GYP"/>
</dbReference>
<protein>
    <submittedName>
        <fullName evidence="2">HDOD domain-containing protein</fullName>
    </submittedName>
</protein>
<evidence type="ECO:0000259" key="1">
    <source>
        <dbReference type="PROSITE" id="PS51833"/>
    </source>
</evidence>
<evidence type="ECO:0000313" key="3">
    <source>
        <dbReference type="Proteomes" id="UP000294829"/>
    </source>
</evidence>
<dbReference type="InterPro" id="IPR052340">
    <property type="entry name" value="RNase_Y/CdgJ"/>
</dbReference>
<dbReference type="PANTHER" id="PTHR33525:SF4">
    <property type="entry name" value="CYCLIC DI-GMP PHOSPHODIESTERASE CDGJ"/>
    <property type="match status" value="1"/>
</dbReference>
<evidence type="ECO:0000313" key="2">
    <source>
        <dbReference type="EMBL" id="TDK67365.1"/>
    </source>
</evidence>
<dbReference type="PROSITE" id="PS51833">
    <property type="entry name" value="HDOD"/>
    <property type="match status" value="1"/>
</dbReference>
<proteinExistence type="predicted"/>
<sequence>MTHDAHFILREPLLNPKQQVIGYELSWQQKNADALSDDELNSLLEFVAAQFNNEDTGWQLADSLIFLETAPALFKAPALKLLPPEHIVLTIRRSYLADESTLEAVKELRAQGYGICLRGADINRLDKTILGLISHIEVRLSASDFASQAKMYAVFKQSSIRMVARQVTTWQDFDACAALGLDAFVGKLHLTPRPEQANQPKGINAAQTVILQLMELVRKNADLSALEAVLRRDAGLSYKLLQYINSAGFGLRTPIQSLKHAVQLLGYSPLYRWLSVLLATASSSGYSPVLMETAIVRGRFAELLGIDSLPKGEAENLFVAGMFSLLDRLLNVPMERVLATVQLPEQVTQALLGREGLYGPYLSLAEACELNSALAGSLAESLHISTADVNQAHLSALVWAKNVAASTK</sequence>
<gene>
    <name evidence="2" type="ORF">E2I14_06270</name>
</gene>
<name>A0A4R5W4Q5_9BURK</name>
<dbReference type="SUPFAM" id="SSF109604">
    <property type="entry name" value="HD-domain/PDEase-like"/>
    <property type="match status" value="1"/>
</dbReference>
<dbReference type="Gene3D" id="1.10.3210.10">
    <property type="entry name" value="Hypothetical protein af1432"/>
    <property type="match status" value="1"/>
</dbReference>
<dbReference type="RefSeq" id="WP_133326546.1">
    <property type="nucleotide sequence ID" value="NZ_SMYL01000002.1"/>
</dbReference>
<dbReference type="PANTHER" id="PTHR33525">
    <property type="match status" value="1"/>
</dbReference>
<organism evidence="2 3">
    <name type="scientific">Sapientia aquatica</name>
    <dbReference type="NCBI Taxonomy" id="1549640"/>
    <lineage>
        <taxon>Bacteria</taxon>
        <taxon>Pseudomonadati</taxon>
        <taxon>Pseudomonadota</taxon>
        <taxon>Betaproteobacteria</taxon>
        <taxon>Burkholderiales</taxon>
        <taxon>Oxalobacteraceae</taxon>
        <taxon>Sapientia</taxon>
    </lineage>
</organism>
<dbReference type="OrthoDB" id="9804751at2"/>
<dbReference type="Pfam" id="PF08668">
    <property type="entry name" value="HDOD"/>
    <property type="match status" value="1"/>
</dbReference>
<dbReference type="EMBL" id="SMYL01000002">
    <property type="protein sequence ID" value="TDK67365.1"/>
    <property type="molecule type" value="Genomic_DNA"/>
</dbReference>
<reference evidence="2 3" key="1">
    <citation type="submission" date="2019-03" db="EMBL/GenBank/DDBJ databases">
        <title>Sapientia aquatica gen. nov., sp. nov., isolated from a crater lake.</title>
        <authorList>
            <person name="Felfoldi T."/>
            <person name="Szabo A."/>
            <person name="Toth E."/>
            <person name="Schumann P."/>
            <person name="Keki Z."/>
            <person name="Marialigeti K."/>
            <person name="Mathe I."/>
        </authorList>
    </citation>
    <scope>NUCLEOTIDE SEQUENCE [LARGE SCALE GENOMIC DNA]</scope>
    <source>
        <strain evidence="2 3">SA-152</strain>
    </source>
</reference>
<dbReference type="Proteomes" id="UP000294829">
    <property type="component" value="Unassembled WGS sequence"/>
</dbReference>
<dbReference type="AlphaFoldDB" id="A0A4R5W4Q5"/>
<dbReference type="SUPFAM" id="SSF141868">
    <property type="entry name" value="EAL domain-like"/>
    <property type="match status" value="1"/>
</dbReference>
<accession>A0A4R5W4Q5</accession>
<dbReference type="PIRSF" id="PIRSF003180">
    <property type="entry name" value="DiGMPpdiest_YuxH"/>
    <property type="match status" value="1"/>
</dbReference>
<feature type="domain" description="HDOD" evidence="1">
    <location>
        <begin position="203"/>
        <end position="394"/>
    </location>
</feature>
<keyword evidence="3" id="KW-1185">Reference proteome</keyword>
<comment type="caution">
    <text evidence="2">The sequence shown here is derived from an EMBL/GenBank/DDBJ whole genome shotgun (WGS) entry which is preliminary data.</text>
</comment>